<dbReference type="SUPFAM" id="SSF69179">
    <property type="entry name" value="Integrin domains"/>
    <property type="match status" value="3"/>
</dbReference>
<comment type="caution">
    <text evidence="18">The sequence shown here is derived from an EMBL/GenBank/DDBJ whole genome shotgun (WGS) entry which is preliminary data.</text>
</comment>
<reference evidence="18" key="1">
    <citation type="journal article" date="2020" name="bioRxiv">
        <title>Chromosome-level reference genome of the European wasp spider Argiope bruennichi: a resource for studies on range expansion and evolutionary adaptation.</title>
        <authorList>
            <person name="Sheffer M.M."/>
            <person name="Hoppe A."/>
            <person name="Krehenwinkel H."/>
            <person name="Uhl G."/>
            <person name="Kuss A.W."/>
            <person name="Jensen L."/>
            <person name="Jensen C."/>
            <person name="Gillespie R.G."/>
            <person name="Hoff K.J."/>
            <person name="Prost S."/>
        </authorList>
    </citation>
    <scope>NUCLEOTIDE SEQUENCE</scope>
</reference>
<dbReference type="Pfam" id="PF01839">
    <property type="entry name" value="FG-GAP"/>
    <property type="match status" value="2"/>
</dbReference>
<feature type="repeat" description="FG-GAP" evidence="12">
    <location>
        <begin position="260"/>
        <end position="315"/>
    </location>
</feature>
<dbReference type="Gene3D" id="2.60.40.1510">
    <property type="entry name" value="ntegrin, alpha v. Chain A, domain 3"/>
    <property type="match status" value="1"/>
</dbReference>
<evidence type="ECO:0000259" key="16">
    <source>
        <dbReference type="Pfam" id="PF20805"/>
    </source>
</evidence>
<comment type="similarity">
    <text evidence="2 13">Belongs to the integrin alpha chain family.</text>
</comment>
<evidence type="ECO:0000256" key="1">
    <source>
        <dbReference type="ARBA" id="ARBA00004479"/>
    </source>
</evidence>
<dbReference type="GO" id="GO:0033627">
    <property type="term" value="P:cell adhesion mediated by integrin"/>
    <property type="evidence" value="ECO:0007669"/>
    <property type="project" value="TreeGrafter"/>
</dbReference>
<evidence type="ECO:0000313" key="18">
    <source>
        <dbReference type="EMBL" id="KAF8790463.1"/>
    </source>
</evidence>
<dbReference type="SMART" id="SM00191">
    <property type="entry name" value="Int_alpha"/>
    <property type="match status" value="4"/>
</dbReference>
<feature type="transmembrane region" description="Helical" evidence="13">
    <location>
        <begin position="918"/>
        <end position="942"/>
    </location>
</feature>
<evidence type="ECO:0000259" key="17">
    <source>
        <dbReference type="Pfam" id="PF20806"/>
    </source>
</evidence>
<evidence type="ECO:0000313" key="19">
    <source>
        <dbReference type="Proteomes" id="UP000807504"/>
    </source>
</evidence>
<evidence type="ECO:0000256" key="8">
    <source>
        <dbReference type="ARBA" id="ARBA00023037"/>
    </source>
</evidence>
<evidence type="ECO:0000259" key="15">
    <source>
        <dbReference type="Pfam" id="PF08441"/>
    </source>
</evidence>
<keyword evidence="6 13" id="KW-0130">Cell adhesion</keyword>
<dbReference type="Proteomes" id="UP000807504">
    <property type="component" value="Unassembled WGS sequence"/>
</dbReference>
<dbReference type="InterPro" id="IPR000413">
    <property type="entry name" value="Integrin_alpha"/>
</dbReference>
<evidence type="ECO:0000256" key="9">
    <source>
        <dbReference type="ARBA" id="ARBA00023136"/>
    </source>
</evidence>
<evidence type="ECO:0000256" key="4">
    <source>
        <dbReference type="ARBA" id="ARBA00022729"/>
    </source>
</evidence>
<comment type="subcellular location">
    <subcellularLocation>
        <location evidence="1 13">Membrane</location>
        <topology evidence="1 13">Single-pass type I membrane protein</topology>
    </subcellularLocation>
</comment>
<evidence type="ECO:0000256" key="2">
    <source>
        <dbReference type="ARBA" id="ARBA00008054"/>
    </source>
</evidence>
<evidence type="ECO:0000256" key="3">
    <source>
        <dbReference type="ARBA" id="ARBA00022692"/>
    </source>
</evidence>
<dbReference type="GO" id="GO:0005178">
    <property type="term" value="F:integrin binding"/>
    <property type="evidence" value="ECO:0007669"/>
    <property type="project" value="TreeGrafter"/>
</dbReference>
<feature type="domain" description="Integrin alpha third immunoglobulin-like" evidence="17">
    <location>
        <begin position="688"/>
        <end position="907"/>
    </location>
</feature>
<feature type="domain" description="Integrin alpha second immunoglobulin-like" evidence="16">
    <location>
        <begin position="524"/>
        <end position="661"/>
    </location>
</feature>
<evidence type="ECO:0000256" key="7">
    <source>
        <dbReference type="ARBA" id="ARBA00022989"/>
    </source>
</evidence>
<keyword evidence="3 13" id="KW-0812">Transmembrane</keyword>
<dbReference type="GO" id="GO:0009897">
    <property type="term" value="C:external side of plasma membrane"/>
    <property type="evidence" value="ECO:0007669"/>
    <property type="project" value="TreeGrafter"/>
</dbReference>
<dbReference type="Gene3D" id="2.60.40.1530">
    <property type="entry name" value="ntegrin, alpha v. Chain A, domain 4"/>
    <property type="match status" value="1"/>
</dbReference>
<feature type="region of interest" description="Disordered" evidence="14">
    <location>
        <begin position="956"/>
        <end position="981"/>
    </location>
</feature>
<feature type="repeat" description="FG-GAP" evidence="12">
    <location>
        <begin position="319"/>
        <end position="381"/>
    </location>
</feature>
<protein>
    <submittedName>
        <fullName evidence="18">Integrin alpha-9 like protein</fullName>
    </submittedName>
</protein>
<keyword evidence="5" id="KW-0677">Repeat</keyword>
<feature type="repeat" description="FG-GAP" evidence="12">
    <location>
        <begin position="197"/>
        <end position="258"/>
    </location>
</feature>
<dbReference type="InterPro" id="IPR013517">
    <property type="entry name" value="FG-GAP"/>
</dbReference>
<dbReference type="InterPro" id="IPR032695">
    <property type="entry name" value="Integrin_dom_sf"/>
</dbReference>
<keyword evidence="9 13" id="KW-0472">Membrane</keyword>
<dbReference type="Pfam" id="PF08441">
    <property type="entry name" value="Integrin_A_Ig_1"/>
    <property type="match status" value="1"/>
</dbReference>
<dbReference type="Gene3D" id="2.60.40.1460">
    <property type="entry name" value="Integrin domains. Chain A, domain 2"/>
    <property type="match status" value="1"/>
</dbReference>
<evidence type="ECO:0000256" key="6">
    <source>
        <dbReference type="ARBA" id="ARBA00022889"/>
    </source>
</evidence>
<dbReference type="AlphaFoldDB" id="A0A8T0FNW9"/>
<reference evidence="18" key="2">
    <citation type="submission" date="2020-06" db="EMBL/GenBank/DDBJ databases">
        <authorList>
            <person name="Sheffer M."/>
        </authorList>
    </citation>
    <scope>NUCLEOTIDE SEQUENCE</scope>
</reference>
<accession>A0A8T0FNW9</accession>
<dbReference type="PANTHER" id="PTHR23220">
    <property type="entry name" value="INTEGRIN ALPHA"/>
    <property type="match status" value="1"/>
</dbReference>
<dbReference type="GO" id="GO:0008305">
    <property type="term" value="C:integrin complex"/>
    <property type="evidence" value="ECO:0007669"/>
    <property type="project" value="InterPro"/>
</dbReference>
<feature type="compositionally biased region" description="Basic and acidic residues" evidence="14">
    <location>
        <begin position="956"/>
        <end position="968"/>
    </location>
</feature>
<evidence type="ECO:0000256" key="13">
    <source>
        <dbReference type="RuleBase" id="RU003762"/>
    </source>
</evidence>
<dbReference type="InterPro" id="IPR048285">
    <property type="entry name" value="Integrin_alpha_Ig-like_2"/>
</dbReference>
<dbReference type="Pfam" id="PF20805">
    <property type="entry name" value="Integrin_A_Ig_2"/>
    <property type="match status" value="1"/>
</dbReference>
<dbReference type="PROSITE" id="PS51470">
    <property type="entry name" value="FG_GAP"/>
    <property type="match status" value="5"/>
</dbReference>
<dbReference type="GO" id="GO:0007160">
    <property type="term" value="P:cell-matrix adhesion"/>
    <property type="evidence" value="ECO:0007669"/>
    <property type="project" value="TreeGrafter"/>
</dbReference>
<feature type="compositionally biased region" description="Acidic residues" evidence="14">
    <location>
        <begin position="969"/>
        <end position="981"/>
    </location>
</feature>
<dbReference type="InterPro" id="IPR013649">
    <property type="entry name" value="Integrin_alpha_Ig-like_1"/>
</dbReference>
<feature type="domain" description="Integrin alpha first immunoglubulin-like" evidence="15">
    <location>
        <begin position="367"/>
        <end position="522"/>
    </location>
</feature>
<keyword evidence="4" id="KW-0732">Signal</keyword>
<dbReference type="Pfam" id="PF20806">
    <property type="entry name" value="Integrin_A_Ig_3"/>
    <property type="match status" value="1"/>
</dbReference>
<evidence type="ECO:0000256" key="12">
    <source>
        <dbReference type="PROSITE-ProRule" id="PRU00803"/>
    </source>
</evidence>
<proteinExistence type="inferred from homology"/>
<keyword evidence="7 13" id="KW-1133">Transmembrane helix</keyword>
<sequence>MDLACKYGYPCSWALVGAPRANSSVLIDQLYQPGVLYQCEISKNRECREVVLDKKGNTQTDNRNSEFSYYDKKDAKQAIIPPGIYKYAFGQVGTSAAFSEDGKYLLLGAPGYYDWTGTVVSYALDPDREFQNYARPAVPSPPTDHNVSPESYIGYSITSGKFYDNLDYVAVGAPRDGGFHGRVYIYEAVQSGEKKLIVTQKKEGSQLGEYFGASVLGVNLNGDEYTDLLVGAPLYSSDSGVDEGKVYVYISNGMGLQEFAELYGKNRFNSRFGTALANLGDLNQDGFNDVAIGAPYEDGNGVVYIYHGSRSGMNVQYVQRIAAADINSGLSGFGIHISRGFDIDSNQYPDVLVGAYASSNAVLFRTHPVIQLAAKITFSPKQINTNVTNCNYQGQDVPCVNVTACLWYAGKHVPLHLEFQHTIFLEPTNQANLIQPRGFFLHEGKSVTVIRQKSKLDIGMDFCIMDVLYIRPEIKDVITPIQLLYSYSLVPPNGSLNQFNRMAPVIDPMSPSNITSSVTFQTGCGTDDKCLSDLRVTAVLLGHSDSSYLIIGEKNTLSIAIEIVNSGEPAYLSELLIYLPPELPSINQDICSEYNDQQIQRRNASLICDLGNPLLKDKKVKIQIKLDLTKIPTDKKELEIGLEAITASNEINPKDNAVKIPLRFKAVADISITGTPTHEQIPYDGKTEGRISVPITHTYFVMNHGPSPVQVIDIILYVPTQYQGQDGIVEFVTFTSLEADSGKAMTIPAKCNDTYIQFKPIEVDIKKNRDGVSMDDELVARGENKTTFFGLDYGIGSSELSDDSTAPLRFKRSNDKKTSRKRKDIVINCETSKCMAIQCSASPFSDTRKFAKITVSILVNLTVLNEVLEPWYQIEFLTGGEVQIRDDGSGVVAKHHHPDKTMVRTAIVSSALRESEEIAQWIIFVSIGVGILLLLIILVLLIKFDFFKREQKEKMEKMKSKGDMKEYEPVEGESTESEALN</sequence>
<dbReference type="GO" id="GO:0007157">
    <property type="term" value="P:heterophilic cell-cell adhesion via plasma membrane cell adhesion molecules"/>
    <property type="evidence" value="ECO:0007669"/>
    <property type="project" value="UniProtKB-ARBA"/>
</dbReference>
<organism evidence="18 19">
    <name type="scientific">Argiope bruennichi</name>
    <name type="common">Wasp spider</name>
    <name type="synonym">Aranea bruennichi</name>
    <dbReference type="NCBI Taxonomy" id="94029"/>
    <lineage>
        <taxon>Eukaryota</taxon>
        <taxon>Metazoa</taxon>
        <taxon>Ecdysozoa</taxon>
        <taxon>Arthropoda</taxon>
        <taxon>Chelicerata</taxon>
        <taxon>Arachnida</taxon>
        <taxon>Araneae</taxon>
        <taxon>Araneomorphae</taxon>
        <taxon>Entelegynae</taxon>
        <taxon>Araneoidea</taxon>
        <taxon>Araneidae</taxon>
        <taxon>Argiope</taxon>
    </lineage>
</organism>
<dbReference type="InterPro" id="IPR013519">
    <property type="entry name" value="Int_alpha_beta-p"/>
</dbReference>
<keyword evidence="19" id="KW-1185">Reference proteome</keyword>
<keyword evidence="11" id="KW-0325">Glycoprotein</keyword>
<dbReference type="Gene3D" id="1.20.5.930">
    <property type="entry name" value="Bicelle-embedded integrin alpha(iib) transmembrane segment"/>
    <property type="match status" value="1"/>
</dbReference>
<evidence type="ECO:0000256" key="14">
    <source>
        <dbReference type="SAM" id="MobiDB-lite"/>
    </source>
</evidence>
<keyword evidence="8 13" id="KW-0401">Integrin</keyword>
<evidence type="ECO:0000256" key="10">
    <source>
        <dbReference type="ARBA" id="ARBA00023170"/>
    </source>
</evidence>
<feature type="repeat" description="FG-GAP" evidence="12">
    <location>
        <begin position="140"/>
        <end position="195"/>
    </location>
</feature>
<keyword evidence="10 13" id="KW-0675">Receptor</keyword>
<dbReference type="EMBL" id="JABXBU010000011">
    <property type="protein sequence ID" value="KAF8790463.1"/>
    <property type="molecule type" value="Genomic_DNA"/>
</dbReference>
<name>A0A8T0FNW9_ARGBR</name>
<dbReference type="GO" id="GO:0007229">
    <property type="term" value="P:integrin-mediated signaling pathway"/>
    <property type="evidence" value="ECO:0007669"/>
    <property type="project" value="UniProtKB-KW"/>
</dbReference>
<dbReference type="PRINTS" id="PR01185">
    <property type="entry name" value="INTEGRINA"/>
</dbReference>
<dbReference type="Gene3D" id="2.130.10.130">
    <property type="entry name" value="Integrin alpha, N-terminal"/>
    <property type="match status" value="1"/>
</dbReference>
<evidence type="ECO:0000256" key="11">
    <source>
        <dbReference type="ARBA" id="ARBA00023180"/>
    </source>
</evidence>
<dbReference type="PANTHER" id="PTHR23220:SF83">
    <property type="entry name" value="INTEGRIN ALPHA-PS3-RELATED"/>
    <property type="match status" value="1"/>
</dbReference>
<gene>
    <name evidence="18" type="ORF">HNY73_005481</name>
</gene>
<feature type="repeat" description="FG-GAP" evidence="12">
    <location>
        <begin position="78"/>
        <end position="131"/>
    </location>
</feature>
<evidence type="ECO:0000256" key="5">
    <source>
        <dbReference type="ARBA" id="ARBA00022737"/>
    </source>
</evidence>
<dbReference type="SUPFAM" id="SSF69318">
    <property type="entry name" value="Integrin alpha N-terminal domain"/>
    <property type="match status" value="1"/>
</dbReference>
<dbReference type="GO" id="GO:0048513">
    <property type="term" value="P:animal organ development"/>
    <property type="evidence" value="ECO:0007669"/>
    <property type="project" value="UniProtKB-ARBA"/>
</dbReference>
<dbReference type="InterPro" id="IPR028994">
    <property type="entry name" value="Integrin_alpha_N"/>
</dbReference>
<dbReference type="InterPro" id="IPR048286">
    <property type="entry name" value="Integrin_alpha_Ig-like_3"/>
</dbReference>